<keyword evidence="3" id="KW-1185">Reference proteome</keyword>
<dbReference type="EMBL" id="BGZN01000004">
    <property type="protein sequence ID" value="GBR72985.1"/>
    <property type="molecule type" value="Genomic_DNA"/>
</dbReference>
<proteinExistence type="predicted"/>
<dbReference type="SUPFAM" id="SSF48452">
    <property type="entry name" value="TPR-like"/>
    <property type="match status" value="1"/>
</dbReference>
<feature type="chain" id="PRO_5017313301" evidence="1">
    <location>
        <begin position="19"/>
        <end position="344"/>
    </location>
</feature>
<evidence type="ECO:0000256" key="1">
    <source>
        <dbReference type="SAM" id="SignalP"/>
    </source>
</evidence>
<name>A0A388T9V3_TERA1</name>
<dbReference type="InterPro" id="IPR019734">
    <property type="entry name" value="TPR_rpt"/>
</dbReference>
<feature type="signal peptide" evidence="1">
    <location>
        <begin position="1"/>
        <end position="18"/>
    </location>
</feature>
<dbReference type="InterPro" id="IPR011990">
    <property type="entry name" value="TPR-like_helical_dom_sf"/>
</dbReference>
<evidence type="ECO:0000313" key="3">
    <source>
        <dbReference type="Proteomes" id="UP000269352"/>
    </source>
</evidence>
<organism evidence="2 3">
    <name type="scientific">Termititenax aidoneus</name>
    <dbReference type="NCBI Taxonomy" id="2218524"/>
    <lineage>
        <taxon>Bacteria</taxon>
        <taxon>Bacillati</taxon>
        <taxon>Candidatus Margulisiibacteriota</taxon>
        <taxon>Candidatus Termititenacia</taxon>
        <taxon>Candidatus Termititenacales</taxon>
        <taxon>Candidatus Termititenacaceae</taxon>
        <taxon>Candidatus Termititenax</taxon>
    </lineage>
</organism>
<protein>
    <submittedName>
        <fullName evidence="2">Uncharacterized protein</fullName>
    </submittedName>
</protein>
<dbReference type="Gene3D" id="1.25.40.10">
    <property type="entry name" value="Tetratricopeptide repeat domain"/>
    <property type="match status" value="1"/>
</dbReference>
<dbReference type="Proteomes" id="UP000269352">
    <property type="component" value="Unassembled WGS sequence"/>
</dbReference>
<keyword evidence="1" id="KW-0732">Signal</keyword>
<dbReference type="SMART" id="SM00028">
    <property type="entry name" value="TPR"/>
    <property type="match status" value="3"/>
</dbReference>
<comment type="caution">
    <text evidence="2">The sequence shown here is derived from an EMBL/GenBank/DDBJ whole genome shotgun (WGS) entry which is preliminary data.</text>
</comment>
<reference evidence="2 3" key="1">
    <citation type="journal article" date="2019" name="ISME J.">
        <title>Genome analyses of uncultured TG2/ZB3 bacteria in 'Margulisbacteria' specifically attached to ectosymbiotic spirochetes of protists in the termite gut.</title>
        <authorList>
            <person name="Utami Y.D."/>
            <person name="Kuwahara H."/>
            <person name="Igai K."/>
            <person name="Murakami T."/>
            <person name="Sugaya K."/>
            <person name="Morikawa T."/>
            <person name="Nagura Y."/>
            <person name="Yuki M."/>
            <person name="Deevong P."/>
            <person name="Inoue T."/>
            <person name="Kihara K."/>
            <person name="Lo N."/>
            <person name="Yamada A."/>
            <person name="Ohkuma M."/>
            <person name="Hongoh Y."/>
        </authorList>
    </citation>
    <scope>NUCLEOTIDE SEQUENCE [LARGE SCALE GENOMIC DNA]</scope>
    <source>
        <strain evidence="2">NkOx7-01</strain>
    </source>
</reference>
<gene>
    <name evidence="2" type="ORF">NO1_0441</name>
</gene>
<accession>A0A388T9V3</accession>
<evidence type="ECO:0000313" key="2">
    <source>
        <dbReference type="EMBL" id="GBR72985.1"/>
    </source>
</evidence>
<sequence>MRKILVLISLLWAAVAAYDPLADILEREDYPRLLELSREAVISRESARNYYYLGAAYIGFRRHRLAAKAYLLTLDKPDLSYEMGENIVGYFEARGDLETALTVCRQLFRKFPKERSSASQKIISILTQQNRNQEIVDFFIGTLDEDDPRTNNPYAYYVGWGYYNLDNFSEAENYFQKALDAGCQEVELFLKQGELKVKKREWQTGLTLINDGLQRAGVLYTPAPDIYKYLGQAYAGLENHSNAADNLRKAIAAGGREEGLYVQFAENALLGRDFQGILSVLEPRAAANSKSADYQYYLASACDNLSLRAQAIQYYQKALEAGYKNSDFVRMRISALRQQEEDEG</sequence>
<dbReference type="AlphaFoldDB" id="A0A388T9V3"/>